<dbReference type="Gene3D" id="3.50.50.60">
    <property type="entry name" value="FAD/NAD(P)-binding domain"/>
    <property type="match status" value="2"/>
</dbReference>
<keyword evidence="2" id="KW-0285">Flavoprotein</keyword>
<dbReference type="SUPFAM" id="SSF51905">
    <property type="entry name" value="FAD/NAD(P)-binding domain"/>
    <property type="match status" value="2"/>
</dbReference>
<sequence length="386" mass="40051">MTVAVVGASLAGLSAARSLRKQGYDGRLVLIGDELHRPYDRPPLSKEFLSGTLGEAELALEADDEDLGAEWLLGVRATGLDHARRAVRLGDGREVQADGVVIATGAAARTLPGSEGLTGVHTLRTLDDARALRDELARGGRLVVIGGGFIGAEVASTAYALGLDVTVVEAAPTPLAGPLGETMGAIVSALHADHGVRLLCGVGVKGLSGETRVDAVLLEDGRSIPADIVVVGVGARPCVEWLQGSGIALDNGVKCGADGRTSLAGVVAVGDCANWYDPRAGHHRRVEHWTGARERPDAAVATLLAGGAVEPGVPRPPYFWSDQYGVKIQFAGHAAGADSVTIEAGAADDRDVLAVYRRAGNPVAVLGMNQPRLFMRWRKKLAATVS</sequence>
<dbReference type="PRINTS" id="PR00368">
    <property type="entry name" value="FADPNR"/>
</dbReference>
<dbReference type="GO" id="GO:0005737">
    <property type="term" value="C:cytoplasm"/>
    <property type="evidence" value="ECO:0007669"/>
    <property type="project" value="TreeGrafter"/>
</dbReference>
<dbReference type="Pfam" id="PF14759">
    <property type="entry name" value="Reductase_C"/>
    <property type="match status" value="1"/>
</dbReference>
<dbReference type="InterPro" id="IPR050446">
    <property type="entry name" value="FAD-oxidoreductase/Apoptosis"/>
</dbReference>
<dbReference type="InterPro" id="IPR016156">
    <property type="entry name" value="FAD/NAD-linked_Rdtase_dimer_sf"/>
</dbReference>
<dbReference type="GO" id="GO:0016651">
    <property type="term" value="F:oxidoreductase activity, acting on NAD(P)H"/>
    <property type="evidence" value="ECO:0007669"/>
    <property type="project" value="TreeGrafter"/>
</dbReference>
<evidence type="ECO:0000256" key="2">
    <source>
        <dbReference type="ARBA" id="ARBA00022630"/>
    </source>
</evidence>
<proteinExistence type="predicted"/>
<dbReference type="Gene3D" id="3.30.390.30">
    <property type="match status" value="1"/>
</dbReference>
<accession>A0A177HTG2</accession>
<dbReference type="EMBL" id="LOHS01000071">
    <property type="protein sequence ID" value="OAH13960.1"/>
    <property type="molecule type" value="Genomic_DNA"/>
</dbReference>
<dbReference type="GO" id="GO:0051213">
    <property type="term" value="F:dioxygenase activity"/>
    <property type="evidence" value="ECO:0007669"/>
    <property type="project" value="UniProtKB-KW"/>
</dbReference>
<evidence type="ECO:0000256" key="3">
    <source>
        <dbReference type="ARBA" id="ARBA00022827"/>
    </source>
</evidence>
<dbReference type="SUPFAM" id="SSF55424">
    <property type="entry name" value="FAD/NAD-linked reductases, dimerisation (C-terminal) domain"/>
    <property type="match status" value="1"/>
</dbReference>
<evidence type="ECO:0000259" key="6">
    <source>
        <dbReference type="Pfam" id="PF14759"/>
    </source>
</evidence>
<evidence type="ECO:0000256" key="4">
    <source>
        <dbReference type="ARBA" id="ARBA00023002"/>
    </source>
</evidence>
<dbReference type="EC" id="1.18.1.3" evidence="7"/>
<dbReference type="PANTHER" id="PTHR43557:SF2">
    <property type="entry name" value="RIESKE DOMAIN-CONTAINING PROTEIN-RELATED"/>
    <property type="match status" value="1"/>
</dbReference>
<organism evidence="7 8">
    <name type="scientific">Streptomyces jeddahensis</name>
    <dbReference type="NCBI Taxonomy" id="1716141"/>
    <lineage>
        <taxon>Bacteria</taxon>
        <taxon>Bacillati</taxon>
        <taxon>Actinomycetota</taxon>
        <taxon>Actinomycetes</taxon>
        <taxon>Kitasatosporales</taxon>
        <taxon>Streptomycetaceae</taxon>
        <taxon>Streptomyces</taxon>
    </lineage>
</organism>
<dbReference type="Pfam" id="PF07992">
    <property type="entry name" value="Pyr_redox_2"/>
    <property type="match status" value="1"/>
</dbReference>
<dbReference type="InterPro" id="IPR023753">
    <property type="entry name" value="FAD/NAD-binding_dom"/>
</dbReference>
<reference evidence="7 8" key="1">
    <citation type="submission" date="2015-12" db="EMBL/GenBank/DDBJ databases">
        <title>Genome sequence of Streptomyces sp. G25.</title>
        <authorList>
            <person name="Poehlein A."/>
            <person name="Roettig A."/>
            <person name="Hiessl S."/>
            <person name="Hauschild P."/>
            <person name="Schauer J."/>
            <person name="Madkour M.H."/>
            <person name="Al-Ansari A.M."/>
            <person name="Almakishah N.H."/>
            <person name="Steinbuechel A."/>
            <person name="Daniel R."/>
        </authorList>
    </citation>
    <scope>NUCLEOTIDE SEQUENCE [LARGE SCALE GENOMIC DNA]</scope>
    <source>
        <strain evidence="8">G25(2015)</strain>
    </source>
</reference>
<comment type="cofactor">
    <cofactor evidence="1">
        <name>FAD</name>
        <dbReference type="ChEBI" id="CHEBI:57692"/>
    </cofactor>
</comment>
<dbReference type="GO" id="GO:0008860">
    <property type="term" value="F:ferredoxin-NAD+ reductase activity"/>
    <property type="evidence" value="ECO:0007669"/>
    <property type="project" value="UniProtKB-EC"/>
</dbReference>
<gene>
    <name evidence="7" type="primary">bedA_1</name>
    <name evidence="7" type="ORF">STSP_26780</name>
</gene>
<feature type="domain" description="FAD/NAD(P)-binding" evidence="5">
    <location>
        <begin position="2"/>
        <end position="293"/>
    </location>
</feature>
<dbReference type="InterPro" id="IPR028202">
    <property type="entry name" value="Reductase_C"/>
</dbReference>
<dbReference type="STRING" id="1716141.STSP_26780"/>
<comment type="caution">
    <text evidence="7">The sequence shown here is derived from an EMBL/GenBank/DDBJ whole genome shotgun (WGS) entry which is preliminary data.</text>
</comment>
<keyword evidence="7" id="KW-0223">Dioxygenase</keyword>
<evidence type="ECO:0000259" key="5">
    <source>
        <dbReference type="Pfam" id="PF07992"/>
    </source>
</evidence>
<keyword evidence="4 7" id="KW-0560">Oxidoreductase</keyword>
<name>A0A177HTG2_9ACTN</name>
<feature type="domain" description="Reductase C-terminal" evidence="6">
    <location>
        <begin position="318"/>
        <end position="384"/>
    </location>
</feature>
<dbReference type="PANTHER" id="PTHR43557">
    <property type="entry name" value="APOPTOSIS-INDUCING FACTOR 1"/>
    <property type="match status" value="1"/>
</dbReference>
<dbReference type="PATRIC" id="fig|1716141.3.peg.2821"/>
<dbReference type="AlphaFoldDB" id="A0A177HTG2"/>
<dbReference type="PRINTS" id="PR00411">
    <property type="entry name" value="PNDRDTASEI"/>
</dbReference>
<dbReference type="InterPro" id="IPR036188">
    <property type="entry name" value="FAD/NAD-bd_sf"/>
</dbReference>
<evidence type="ECO:0000256" key="1">
    <source>
        <dbReference type="ARBA" id="ARBA00001974"/>
    </source>
</evidence>
<evidence type="ECO:0000313" key="8">
    <source>
        <dbReference type="Proteomes" id="UP000077381"/>
    </source>
</evidence>
<protein>
    <submittedName>
        <fullName evidence="7">Benzene 1,2-dioxygenase system ferredoxin--NAD(+) reductase subunit</fullName>
        <ecNumber evidence="7">1.18.1.3</ecNumber>
    </submittedName>
</protein>
<keyword evidence="8" id="KW-1185">Reference proteome</keyword>
<dbReference type="Proteomes" id="UP000077381">
    <property type="component" value="Unassembled WGS sequence"/>
</dbReference>
<evidence type="ECO:0000313" key="7">
    <source>
        <dbReference type="EMBL" id="OAH13960.1"/>
    </source>
</evidence>
<keyword evidence="3" id="KW-0274">FAD</keyword>